<protein>
    <submittedName>
        <fullName evidence="1">Uncharacterized protein</fullName>
    </submittedName>
</protein>
<comment type="caution">
    <text evidence="1">The sequence shown here is derived from an EMBL/GenBank/DDBJ whole genome shotgun (WGS) entry which is preliminary data.</text>
</comment>
<dbReference type="AlphaFoldDB" id="A0A438CG04"/>
<reference evidence="1 2" key="1">
    <citation type="journal article" date="2018" name="PLoS Genet.">
        <title>Population sequencing reveals clonal diversity and ancestral inbreeding in the grapevine cultivar Chardonnay.</title>
        <authorList>
            <person name="Roach M.J."/>
            <person name="Johnson D.L."/>
            <person name="Bohlmann J."/>
            <person name="van Vuuren H.J."/>
            <person name="Jones S.J."/>
            <person name="Pretorius I.S."/>
            <person name="Schmidt S.A."/>
            <person name="Borneman A.R."/>
        </authorList>
    </citation>
    <scope>NUCLEOTIDE SEQUENCE [LARGE SCALE GENOMIC DNA]</scope>
    <source>
        <strain evidence="2">cv. Chardonnay</strain>
        <tissue evidence="1">Leaf</tissue>
    </source>
</reference>
<dbReference type="EMBL" id="QGNW01002249">
    <property type="protein sequence ID" value="RVW22109.1"/>
    <property type="molecule type" value="Genomic_DNA"/>
</dbReference>
<gene>
    <name evidence="1" type="ORF">CK203_097029</name>
</gene>
<name>A0A438CG04_VITVI</name>
<accession>A0A438CG04</accession>
<evidence type="ECO:0000313" key="2">
    <source>
        <dbReference type="Proteomes" id="UP000288805"/>
    </source>
</evidence>
<proteinExistence type="predicted"/>
<dbReference type="Proteomes" id="UP000288805">
    <property type="component" value="Unassembled WGS sequence"/>
</dbReference>
<sequence>MMAMFVFFLSGKRIRIAAIHSVHHQQIRRINLLRELEGKLVAPDYGSAVRMDTNDSLRLASLWHSMHAISQHYRRLWVAQGSNSLKRIHSISVASNHSQETKEKEFIFQDSGNDSVIRFDSVEF</sequence>
<evidence type="ECO:0000313" key="1">
    <source>
        <dbReference type="EMBL" id="RVW22109.1"/>
    </source>
</evidence>
<organism evidence="1 2">
    <name type="scientific">Vitis vinifera</name>
    <name type="common">Grape</name>
    <dbReference type="NCBI Taxonomy" id="29760"/>
    <lineage>
        <taxon>Eukaryota</taxon>
        <taxon>Viridiplantae</taxon>
        <taxon>Streptophyta</taxon>
        <taxon>Embryophyta</taxon>
        <taxon>Tracheophyta</taxon>
        <taxon>Spermatophyta</taxon>
        <taxon>Magnoliopsida</taxon>
        <taxon>eudicotyledons</taxon>
        <taxon>Gunneridae</taxon>
        <taxon>Pentapetalae</taxon>
        <taxon>rosids</taxon>
        <taxon>Vitales</taxon>
        <taxon>Vitaceae</taxon>
        <taxon>Viteae</taxon>
        <taxon>Vitis</taxon>
    </lineage>
</organism>